<dbReference type="EMBL" id="FOSW01000010">
    <property type="protein sequence ID" value="SFL37443.1"/>
    <property type="molecule type" value="Genomic_DNA"/>
</dbReference>
<dbReference type="RefSeq" id="WP_091326497.1">
    <property type="nucleotide sequence ID" value="NZ_FOSW01000010.1"/>
</dbReference>
<dbReference type="InParanoid" id="A0A1I4H714"/>
<dbReference type="OrthoDB" id="140186at2"/>
<reference evidence="2 3" key="1">
    <citation type="submission" date="2016-10" db="EMBL/GenBank/DDBJ databases">
        <authorList>
            <person name="de Groot N.N."/>
        </authorList>
    </citation>
    <scope>NUCLEOTIDE SEQUENCE [LARGE SCALE GENOMIC DNA]</scope>
    <source>
        <strain evidence="2 3">DSM 45317</strain>
    </source>
</reference>
<feature type="compositionally biased region" description="Low complexity" evidence="1">
    <location>
        <begin position="483"/>
        <end position="496"/>
    </location>
</feature>
<evidence type="ECO:0000313" key="3">
    <source>
        <dbReference type="Proteomes" id="UP000199152"/>
    </source>
</evidence>
<evidence type="ECO:0000256" key="1">
    <source>
        <dbReference type="SAM" id="MobiDB-lite"/>
    </source>
</evidence>
<gene>
    <name evidence="2" type="ORF">SAMN04488085_11044</name>
</gene>
<accession>A0A1I4H714</accession>
<dbReference type="AlphaFoldDB" id="A0A1I4H714"/>
<protein>
    <submittedName>
        <fullName evidence="2">Uncharacterized protein</fullName>
    </submittedName>
</protein>
<dbReference type="Proteomes" id="UP000199152">
    <property type="component" value="Unassembled WGS sequence"/>
</dbReference>
<dbReference type="STRING" id="504800.SAMN04488085_11044"/>
<evidence type="ECO:0000313" key="2">
    <source>
        <dbReference type="EMBL" id="SFL37443.1"/>
    </source>
</evidence>
<feature type="region of interest" description="Disordered" evidence="1">
    <location>
        <begin position="474"/>
        <end position="496"/>
    </location>
</feature>
<proteinExistence type="predicted"/>
<sequence length="496" mass="54120">MTVFDAYLKVRAAAEDRALPRASMCHRHLSDEPLVIVTYKLAGDPASPVGVLVGTDREDPHFFCAPEPRNRDLRFGLINPFAEIVLQYLNGYEPIEGDPGAMTERPCPQLVVPNTATAQFLEVLGRSIRHPGPAGLIPPTTVQAGRHLAWFGGQSEHPGQALVLPMTDLLCQHWTTGQSALEDELLAAVLAWVTPGPEGAAAAAIAAEDGPTAGPASSPQWDKRHLDPAISDFNTARNGSTDPSVVDPLAEEVRAVVRTALEAAWTDTWTALDLLRGLPPAAHATARRGRDVEAWERWWRRSTGDDVRLRNTLSDREAIWLLAEREADTELVLAQECADDPLRFVAQEVDGTGVRGDVDYAEPDRRIVPPGRSNRVLRPLIRLRLAHENHRVVAGDSLCWTERDGGVSMTVLDRDDATMTLEITSGVNRSRGVAPDLPTQLGRTVRLTSLSLKKGPVKPLHSLRETWTHRRTEDDVDAINDVSTDASTPTPATPAS</sequence>
<keyword evidence="3" id="KW-1185">Reference proteome</keyword>
<name>A0A1I4H714_9ACTN</name>
<organism evidence="2 3">
    <name type="scientific">Geodermatophilus ruber</name>
    <dbReference type="NCBI Taxonomy" id="504800"/>
    <lineage>
        <taxon>Bacteria</taxon>
        <taxon>Bacillati</taxon>
        <taxon>Actinomycetota</taxon>
        <taxon>Actinomycetes</taxon>
        <taxon>Geodermatophilales</taxon>
        <taxon>Geodermatophilaceae</taxon>
        <taxon>Geodermatophilus</taxon>
    </lineage>
</organism>